<dbReference type="AlphaFoldDB" id="A0A8K0EXA5"/>
<evidence type="ECO:0000313" key="3">
    <source>
        <dbReference type="Proteomes" id="UP000838412"/>
    </source>
</evidence>
<proteinExistence type="predicted"/>
<feature type="transmembrane region" description="Helical" evidence="1">
    <location>
        <begin position="81"/>
        <end position="100"/>
    </location>
</feature>
<name>A0A8K0EXA5_BRALA</name>
<evidence type="ECO:0000256" key="1">
    <source>
        <dbReference type="SAM" id="Phobius"/>
    </source>
</evidence>
<organism evidence="2 3">
    <name type="scientific">Branchiostoma lanceolatum</name>
    <name type="common">Common lancelet</name>
    <name type="synonym">Amphioxus lanceolatum</name>
    <dbReference type="NCBI Taxonomy" id="7740"/>
    <lineage>
        <taxon>Eukaryota</taxon>
        <taxon>Metazoa</taxon>
        <taxon>Chordata</taxon>
        <taxon>Cephalochordata</taxon>
        <taxon>Leptocardii</taxon>
        <taxon>Amphioxiformes</taxon>
        <taxon>Branchiostomatidae</taxon>
        <taxon>Branchiostoma</taxon>
    </lineage>
</organism>
<reference evidence="2" key="1">
    <citation type="submission" date="2022-01" db="EMBL/GenBank/DDBJ databases">
        <authorList>
            <person name="Braso-Vives M."/>
        </authorList>
    </citation>
    <scope>NUCLEOTIDE SEQUENCE</scope>
</reference>
<dbReference type="EMBL" id="OV696692">
    <property type="protein sequence ID" value="CAH1269510.1"/>
    <property type="molecule type" value="Genomic_DNA"/>
</dbReference>
<feature type="transmembrane region" description="Helical" evidence="1">
    <location>
        <begin position="253"/>
        <end position="274"/>
    </location>
</feature>
<dbReference type="OrthoDB" id="10013457at2759"/>
<accession>A0A8K0EXA5</accession>
<gene>
    <name evidence="2" type="primary">Hypp4196</name>
    <name evidence="2" type="ORF">BLAG_LOCUS22139</name>
</gene>
<protein>
    <submittedName>
        <fullName evidence="2">Hypp4196 protein</fullName>
    </submittedName>
</protein>
<dbReference type="Proteomes" id="UP000838412">
    <property type="component" value="Chromosome 7"/>
</dbReference>
<keyword evidence="1" id="KW-0812">Transmembrane</keyword>
<keyword evidence="3" id="KW-1185">Reference proteome</keyword>
<keyword evidence="1" id="KW-0472">Membrane</keyword>
<keyword evidence="1" id="KW-1133">Transmembrane helix</keyword>
<evidence type="ECO:0000313" key="2">
    <source>
        <dbReference type="EMBL" id="CAH1269510.1"/>
    </source>
</evidence>
<sequence length="338" mass="37888">MVNYVTAGTYAVTFVQRPAFCRCLSDASRILVYMYFRSIRGVTTVLKVRPSAVTRDTNRALNGPQRSKDTRQQQRPTMMTFLSRVLPILAIGGYIVYGNVHSSTEAVRLHPSLVKNVTVPHGSDVTVTFSIPNITNMAYIRVFTPNPKWRNHSLYVLSDSHPHNFTTACDWLRETLICNLTVIDVQTEDEGEYRIENDICHEHPLTNHCTPSEVRKFRINSFITSPVLQTTQSTQTDNHTGTYVGEVESNMGAAAGIIGGTCGFLAALWLAALFSVRGSLGKKEVEYKSVEDIAELDAMLEKELEIEDNGKERAKTLPSEENSIKVKKNGRIERWTTV</sequence>